<comment type="caution">
    <text evidence="2">The sequence shown here is derived from an EMBL/GenBank/DDBJ whole genome shotgun (WGS) entry which is preliminary data.</text>
</comment>
<dbReference type="Proteomes" id="UP001528040">
    <property type="component" value="Unassembled WGS sequence"/>
</dbReference>
<organism evidence="2 3">
    <name type="scientific">Aliiroseovarius salicola</name>
    <dbReference type="NCBI Taxonomy" id="3009082"/>
    <lineage>
        <taxon>Bacteria</taxon>
        <taxon>Pseudomonadati</taxon>
        <taxon>Pseudomonadota</taxon>
        <taxon>Alphaproteobacteria</taxon>
        <taxon>Rhodobacterales</taxon>
        <taxon>Paracoccaceae</taxon>
        <taxon>Aliiroseovarius</taxon>
    </lineage>
</organism>
<proteinExistence type="predicted"/>
<feature type="domain" description="Glycosyltransferase 2-like" evidence="1">
    <location>
        <begin position="4"/>
        <end position="168"/>
    </location>
</feature>
<dbReference type="InterPro" id="IPR029044">
    <property type="entry name" value="Nucleotide-diphossugar_trans"/>
</dbReference>
<gene>
    <name evidence="2" type="ORF">O2N63_03145</name>
</gene>
<dbReference type="PANTHER" id="PTHR43685:SF13">
    <property type="entry name" value="O ANTIGEN BIOSYNTHESIS RHAMNOSYLTRANSFERASE RFBN"/>
    <property type="match status" value="1"/>
</dbReference>
<dbReference type="RefSeq" id="WP_271052673.1">
    <property type="nucleotide sequence ID" value="NZ_JAQIIO010000001.1"/>
</dbReference>
<dbReference type="InterPro" id="IPR001173">
    <property type="entry name" value="Glyco_trans_2-like"/>
</dbReference>
<dbReference type="EMBL" id="JAQIIO010000001">
    <property type="protein sequence ID" value="MDA5093074.1"/>
    <property type="molecule type" value="Genomic_DNA"/>
</dbReference>
<dbReference type="Gene3D" id="3.90.550.10">
    <property type="entry name" value="Spore Coat Polysaccharide Biosynthesis Protein SpsA, Chain A"/>
    <property type="match status" value="1"/>
</dbReference>
<keyword evidence="2" id="KW-0328">Glycosyltransferase</keyword>
<protein>
    <submittedName>
        <fullName evidence="2">Glycosyltransferase</fullName>
        <ecNumber evidence="2">2.4.-.-</ecNumber>
    </submittedName>
</protein>
<name>A0ABT4VXU3_9RHOB</name>
<sequence>MVALIIPVLNGGVVFEDCLAAIGGQTLRFNTKLVLDSGSSDGSRDLALKHGFEVWDVPHGTFNHGGTRSLAASKVKDDILLFLTQDAVLNEPEAAAKLVAAFEASNIAAAFGRQLPHHDADDIATHARLRSYGTDSYVTSITSSYPAGIRKCFLSNSFAAYRREALQGIGGFPSNVILAEDMFVAARLLQAGWSVAYVAEARARHSHNYTIREEFRRYFDTGVFQKQQAWILEEFGRPEGEGVRVALDQVRYLWRQNRWGQIPRSLAVSSVKYFGYKLGLRHDRLGQDVSRRLAMHKRYFAE</sequence>
<dbReference type="InterPro" id="IPR050834">
    <property type="entry name" value="Glycosyltransf_2"/>
</dbReference>
<dbReference type="Pfam" id="PF00535">
    <property type="entry name" value="Glycos_transf_2"/>
    <property type="match status" value="1"/>
</dbReference>
<evidence type="ECO:0000313" key="2">
    <source>
        <dbReference type="EMBL" id="MDA5093074.1"/>
    </source>
</evidence>
<reference evidence="2 3" key="1">
    <citation type="submission" date="2023-01" db="EMBL/GenBank/DDBJ databases">
        <authorList>
            <person name="Yoon J.-W."/>
        </authorList>
    </citation>
    <scope>NUCLEOTIDE SEQUENCE [LARGE SCALE GENOMIC DNA]</scope>
    <source>
        <strain evidence="2 3">KMU-50</strain>
    </source>
</reference>
<accession>A0ABT4VXU3</accession>
<dbReference type="PANTHER" id="PTHR43685">
    <property type="entry name" value="GLYCOSYLTRANSFERASE"/>
    <property type="match status" value="1"/>
</dbReference>
<keyword evidence="2" id="KW-0808">Transferase</keyword>
<keyword evidence="3" id="KW-1185">Reference proteome</keyword>
<dbReference type="GO" id="GO:0016757">
    <property type="term" value="F:glycosyltransferase activity"/>
    <property type="evidence" value="ECO:0007669"/>
    <property type="project" value="UniProtKB-KW"/>
</dbReference>
<evidence type="ECO:0000313" key="3">
    <source>
        <dbReference type="Proteomes" id="UP001528040"/>
    </source>
</evidence>
<evidence type="ECO:0000259" key="1">
    <source>
        <dbReference type="Pfam" id="PF00535"/>
    </source>
</evidence>
<dbReference type="EC" id="2.4.-.-" evidence="2"/>
<dbReference type="SUPFAM" id="SSF53448">
    <property type="entry name" value="Nucleotide-diphospho-sugar transferases"/>
    <property type="match status" value="1"/>
</dbReference>